<evidence type="ECO:0000313" key="2">
    <source>
        <dbReference type="EMBL" id="ANS29894.1"/>
    </source>
</evidence>
<feature type="compositionally biased region" description="Polar residues" evidence="1">
    <location>
        <begin position="102"/>
        <end position="113"/>
    </location>
</feature>
<dbReference type="PATRIC" id="fig|37919.13.peg.5498"/>
<dbReference type="RefSeq" id="WP_065491886.1">
    <property type="nucleotide sequence ID" value="NZ_CP009111.1"/>
</dbReference>
<gene>
    <name evidence="2" type="ORF">R1CP_26230</name>
</gene>
<accession>A0A1B1KBA0</accession>
<dbReference type="EMBL" id="CP009111">
    <property type="protein sequence ID" value="ANS29894.1"/>
    <property type="molecule type" value="Genomic_DNA"/>
</dbReference>
<protein>
    <submittedName>
        <fullName evidence="2">Uncharacterized protein</fullName>
    </submittedName>
</protein>
<evidence type="ECO:0000313" key="3">
    <source>
        <dbReference type="Proteomes" id="UP000186108"/>
    </source>
</evidence>
<dbReference type="Proteomes" id="UP000186108">
    <property type="component" value="Chromosome"/>
</dbReference>
<name>A0A1B1KBA0_RHOOP</name>
<dbReference type="AlphaFoldDB" id="A0A1B1KBA0"/>
<organism evidence="2 3">
    <name type="scientific">Rhodococcus opacus</name>
    <name type="common">Nocardia opaca</name>
    <dbReference type="NCBI Taxonomy" id="37919"/>
    <lineage>
        <taxon>Bacteria</taxon>
        <taxon>Bacillati</taxon>
        <taxon>Actinomycetota</taxon>
        <taxon>Actinomycetes</taxon>
        <taxon>Mycobacteriales</taxon>
        <taxon>Nocardiaceae</taxon>
        <taxon>Rhodococcus</taxon>
    </lineage>
</organism>
<feature type="region of interest" description="Disordered" evidence="1">
    <location>
        <begin position="77"/>
        <end position="113"/>
    </location>
</feature>
<reference evidence="2 3" key="1">
    <citation type="submission" date="2014-07" db="EMBL/GenBank/DDBJ databases">
        <authorList>
            <person name="Zhang J.E."/>
            <person name="Yang H."/>
            <person name="Guo J."/>
            <person name="Deng Z."/>
            <person name="Luo H."/>
            <person name="Luo M."/>
            <person name="Zhao B."/>
        </authorList>
    </citation>
    <scope>NUCLEOTIDE SEQUENCE [LARGE SCALE GENOMIC DNA]</scope>
    <source>
        <strain evidence="2 3">1CP</strain>
    </source>
</reference>
<sequence>MARIRSFDKGTQSIRPHDSLVNCFHSTLTDADGQTLLHLTTFGSDYRKSAPKSSQSLQIDVEMAGQLLEVIYETFPTLAPKSSPPHPTVDTPVSGAEGDSPIYNQLSKQLGTD</sequence>
<proteinExistence type="predicted"/>
<evidence type="ECO:0000256" key="1">
    <source>
        <dbReference type="SAM" id="MobiDB-lite"/>
    </source>
</evidence>